<evidence type="ECO:0000313" key="5">
    <source>
        <dbReference type="Proteomes" id="UP000317650"/>
    </source>
</evidence>
<organism evidence="4 5">
    <name type="scientific">Musa balbisiana</name>
    <name type="common">Banana</name>
    <dbReference type="NCBI Taxonomy" id="52838"/>
    <lineage>
        <taxon>Eukaryota</taxon>
        <taxon>Viridiplantae</taxon>
        <taxon>Streptophyta</taxon>
        <taxon>Embryophyta</taxon>
        <taxon>Tracheophyta</taxon>
        <taxon>Spermatophyta</taxon>
        <taxon>Magnoliopsida</taxon>
        <taxon>Liliopsida</taxon>
        <taxon>Zingiberales</taxon>
        <taxon>Musaceae</taxon>
        <taxon>Musa</taxon>
    </lineage>
</organism>
<protein>
    <submittedName>
        <fullName evidence="4">Uncharacterized protein</fullName>
    </submittedName>
</protein>
<dbReference type="STRING" id="52838.A0A4S8K9F9"/>
<dbReference type="PROSITE" id="PS50985">
    <property type="entry name" value="GRAS"/>
    <property type="match status" value="1"/>
</dbReference>
<evidence type="ECO:0000256" key="1">
    <source>
        <dbReference type="ARBA" id="ARBA00023015"/>
    </source>
</evidence>
<dbReference type="PANTHER" id="PTHR31636">
    <property type="entry name" value="OSJNBA0084A10.13 PROTEIN-RELATED"/>
    <property type="match status" value="1"/>
</dbReference>
<feature type="region of interest" description="SAW" evidence="3">
    <location>
        <begin position="494"/>
        <end position="565"/>
    </location>
</feature>
<accession>A0A4S8K9F9</accession>
<comment type="similarity">
    <text evidence="3">Belongs to the GRAS family.</text>
</comment>
<keyword evidence="2" id="KW-0804">Transcription</keyword>
<name>A0A4S8K9F9_MUSBA</name>
<feature type="region of interest" description="Leucine repeat II (LRII)" evidence="3">
    <location>
        <begin position="347"/>
        <end position="379"/>
    </location>
</feature>
<dbReference type="InterPro" id="IPR005202">
    <property type="entry name" value="TF_GRAS"/>
</dbReference>
<evidence type="ECO:0000256" key="3">
    <source>
        <dbReference type="PROSITE-ProRule" id="PRU01191"/>
    </source>
</evidence>
<comment type="caution">
    <text evidence="3">Lacks conserved residue(s) required for the propagation of feature annotation.</text>
</comment>
<evidence type="ECO:0000313" key="4">
    <source>
        <dbReference type="EMBL" id="THU71623.1"/>
    </source>
</evidence>
<comment type="caution">
    <text evidence="4">The sequence shown here is derived from an EMBL/GenBank/DDBJ whole genome shotgun (WGS) entry which is preliminary data.</text>
</comment>
<dbReference type="Pfam" id="PF03514">
    <property type="entry name" value="GRAS"/>
    <property type="match status" value="1"/>
</dbReference>
<dbReference type="Proteomes" id="UP000317650">
    <property type="component" value="Chromosome 4"/>
</dbReference>
<keyword evidence="1" id="KW-0805">Transcription regulation</keyword>
<evidence type="ECO:0000256" key="2">
    <source>
        <dbReference type="ARBA" id="ARBA00023163"/>
    </source>
</evidence>
<dbReference type="AlphaFoldDB" id="A0A4S8K9F9"/>
<proteinExistence type="inferred from homology"/>
<keyword evidence="5" id="KW-1185">Reference proteome</keyword>
<dbReference type="EMBL" id="PYDT01000001">
    <property type="protein sequence ID" value="THU71623.1"/>
    <property type="molecule type" value="Genomic_DNA"/>
</dbReference>
<sequence length="566" mass="60093">MAVRCCAGWTALGPTSPFGGCSFGSTREGDVGCVRWMCMRLHPQRSDVHRPAAHHHFALVSKPLLDSSTHPDTNNNAFPPSLVYEPTSVLDRHLSSSPATAPAPAGASDLPLLSWAGGGGGDAHYQHHHHLPTSDDWDSASWFLSERYDLSPFPDDANHPFLDSPFDVHFDPFAATAADPIPSPAPSFDRSQLDSLIRAAHCVESRDFATAHVILSRLNHHIPSAAVSAFHRALSLFKEALLALLRPSTAESPLSAAELVRHIAAHKAFADLSPVPHFGTFTVTQTLIEALDGGARSIHLIDFDLGLGGQWSSFAQELAARCRASRSSPPAVRITAVVAEESGETALAAENLRDFARSLSISFAVNFVRIGGLGTLALSGIRLAGAGEPTAVVLTPSVFRILGRDAAPESTASLLRFIRRASPRVVLFVDAEGGSAGSAVGPHPAPSLRRTVAAGLEHFAAVLESVEATAAATGAGEEAVRRIERAVVRPLVVGTVGGWAGRPGPWREVFAGAGWSPAPFSESTESQAEWLVLRAPVEGYRVARMDGALVLSWRGRELSSTSAWRC</sequence>
<reference evidence="4 5" key="1">
    <citation type="journal article" date="2019" name="Nat. Plants">
        <title>Genome sequencing of Musa balbisiana reveals subgenome evolution and function divergence in polyploid bananas.</title>
        <authorList>
            <person name="Yao X."/>
        </authorList>
    </citation>
    <scope>NUCLEOTIDE SEQUENCE [LARGE SCALE GENOMIC DNA]</scope>
    <source>
        <strain evidence="5">cv. DH-PKW</strain>
        <tissue evidence="4">Leaves</tissue>
    </source>
</reference>
<gene>
    <name evidence="4" type="ORF">C4D60_Mb04t03410</name>
</gene>